<dbReference type="InterPro" id="IPR027396">
    <property type="entry name" value="DsrEFH-like"/>
</dbReference>
<dbReference type="Gene3D" id="3.40.1260.10">
    <property type="entry name" value="DsrEFH-like"/>
    <property type="match status" value="1"/>
</dbReference>
<dbReference type="AlphaFoldDB" id="A0A5C8ZAB8"/>
<proteinExistence type="predicted"/>
<reference evidence="2 3" key="1">
    <citation type="submission" date="2019-07" db="EMBL/GenBank/DDBJ databases">
        <title>Reinekea sp. strain SSH23 genome sequencing and assembly.</title>
        <authorList>
            <person name="Kim I."/>
        </authorList>
    </citation>
    <scope>NUCLEOTIDE SEQUENCE [LARGE SCALE GENOMIC DNA]</scope>
    <source>
        <strain evidence="2 3">SSH23</strain>
    </source>
</reference>
<dbReference type="EMBL" id="VKAD01000001">
    <property type="protein sequence ID" value="TXR54902.1"/>
    <property type="molecule type" value="Genomic_DNA"/>
</dbReference>
<protein>
    <recommendedName>
        <fullName evidence="4">Acyl-CoA transferase</fullName>
    </recommendedName>
</protein>
<name>A0A5C8ZAB8_9GAMM</name>
<keyword evidence="1" id="KW-0732">Signal</keyword>
<evidence type="ECO:0000313" key="3">
    <source>
        <dbReference type="Proteomes" id="UP000321764"/>
    </source>
</evidence>
<accession>A0A5C8ZAB8</accession>
<gene>
    <name evidence="2" type="ORF">FME95_10325</name>
</gene>
<dbReference type="OrthoDB" id="5704412at2"/>
<feature type="chain" id="PRO_5022822858" description="Acyl-CoA transferase" evidence="1">
    <location>
        <begin position="23"/>
        <end position="152"/>
    </location>
</feature>
<evidence type="ECO:0000313" key="2">
    <source>
        <dbReference type="EMBL" id="TXR54902.1"/>
    </source>
</evidence>
<comment type="caution">
    <text evidence="2">The sequence shown here is derived from an EMBL/GenBank/DDBJ whole genome shotgun (WGS) entry which is preliminary data.</text>
</comment>
<sequence>MQFKRLASFALLASLTAAGVNAETLVQGDVELDSPPYVAQIQAHTDEELTQILTRISNLYDSGQSYPQSQPVALVLHGDEAALFLRQNYQMNKDIVDLAARLDAFNAIDIQVCETWMRYSSVPRAELPAFVDTVPYGPDQEASLLEQGYEYF</sequence>
<organism evidence="2 3">
    <name type="scientific">Reinekea thalattae</name>
    <dbReference type="NCBI Taxonomy" id="2593301"/>
    <lineage>
        <taxon>Bacteria</taxon>
        <taxon>Pseudomonadati</taxon>
        <taxon>Pseudomonadota</taxon>
        <taxon>Gammaproteobacteria</taxon>
        <taxon>Oceanospirillales</taxon>
        <taxon>Saccharospirillaceae</taxon>
        <taxon>Reinekea</taxon>
    </lineage>
</organism>
<dbReference type="RefSeq" id="WP_147714302.1">
    <property type="nucleotide sequence ID" value="NZ_VKAD01000001.1"/>
</dbReference>
<keyword evidence="3" id="KW-1185">Reference proteome</keyword>
<evidence type="ECO:0008006" key="4">
    <source>
        <dbReference type="Google" id="ProtNLM"/>
    </source>
</evidence>
<dbReference type="SUPFAM" id="SSF75169">
    <property type="entry name" value="DsrEFH-like"/>
    <property type="match status" value="1"/>
</dbReference>
<evidence type="ECO:0000256" key="1">
    <source>
        <dbReference type="SAM" id="SignalP"/>
    </source>
</evidence>
<feature type="signal peptide" evidence="1">
    <location>
        <begin position="1"/>
        <end position="22"/>
    </location>
</feature>
<dbReference type="Proteomes" id="UP000321764">
    <property type="component" value="Unassembled WGS sequence"/>
</dbReference>